<organism evidence="1 2">
    <name type="scientific">Candidatus Phytoplasma rubi</name>
    <dbReference type="NCBI Taxonomy" id="399025"/>
    <lineage>
        <taxon>Bacteria</taxon>
        <taxon>Bacillati</taxon>
        <taxon>Mycoplasmatota</taxon>
        <taxon>Mollicutes</taxon>
        <taxon>Acholeplasmatales</taxon>
        <taxon>Acholeplasmataceae</taxon>
        <taxon>Candidatus Phytoplasma</taxon>
        <taxon>16SrV (Elm yellows group)</taxon>
    </lineage>
</organism>
<proteinExistence type="predicted"/>
<name>A0ABY7BVQ8_9MOLU</name>
<accession>A0ABY7BVQ8</accession>
<dbReference type="RefSeq" id="WP_308738526.1">
    <property type="nucleotide sequence ID" value="NZ_CP114006.1"/>
</dbReference>
<evidence type="ECO:0000313" key="1">
    <source>
        <dbReference type="EMBL" id="WAN63366.1"/>
    </source>
</evidence>
<sequence length="243" mass="28967">MVLPLPSKNFHEIDIDAIYYDTGIRIMPESASNRTYTIHDLLKLSNGAKNIYLFTFNVQKRKKVISLPDSFEPYQAIRTWKRENNLSTFPPLIKEGKYDEEIKEAEIFFEITSPSYKKFNIPFKVKIVSHLFETDNTIYLILCDDISLKIKLAEQYRTNYINWINQCYIKYGCYYSGEEVRNKFGRSSRWIYNENGTSYYYKYVDGIFFDDWYIDGNETAKTYYQFLDTTRPPQKPKELDINL</sequence>
<keyword evidence="2" id="KW-1185">Reference proteome</keyword>
<protein>
    <submittedName>
        <fullName evidence="1">Uncharacterized protein</fullName>
    </submittedName>
</protein>
<dbReference type="EMBL" id="CP114006">
    <property type="protein sequence ID" value="WAN63366.1"/>
    <property type="molecule type" value="Genomic_DNA"/>
</dbReference>
<evidence type="ECO:0000313" key="2">
    <source>
        <dbReference type="Proteomes" id="UP001164727"/>
    </source>
</evidence>
<dbReference type="Proteomes" id="UP001164727">
    <property type="component" value="Chromosome"/>
</dbReference>
<reference evidence="1 2" key="1">
    <citation type="journal article" date="2023" name="Microbiol. Resour. Announc.">
        <title>Complete Genome of 'Candidatus Phytoplasma rubi' RS, a Phytopathogenic Bacterium Associated with Rubus Stunt Disease.</title>
        <authorList>
            <person name="Duckeck D."/>
            <person name="Zubert C."/>
            <person name="Bohm J.W."/>
            <person name="Carminati G."/>
            <person name="Schneider B."/>
            <person name="Kube M."/>
        </authorList>
    </citation>
    <scope>NUCLEOTIDE SEQUENCE [LARGE SCALE GENOMIC DNA]</scope>
    <source>
        <strain evidence="1 2">RS</strain>
    </source>
</reference>
<gene>
    <name evidence="1" type="ORF">RS022_04730</name>
</gene>